<organism evidence="2 3">
    <name type="scientific">Actinomadura meyerae</name>
    <dbReference type="NCBI Taxonomy" id="240840"/>
    <lineage>
        <taxon>Bacteria</taxon>
        <taxon>Bacillati</taxon>
        <taxon>Actinomycetota</taxon>
        <taxon>Actinomycetes</taxon>
        <taxon>Streptosporangiales</taxon>
        <taxon>Thermomonosporaceae</taxon>
        <taxon>Actinomadura</taxon>
    </lineage>
</organism>
<reference evidence="2 3" key="1">
    <citation type="submission" date="2017-06" db="EMBL/GenBank/DDBJ databases">
        <authorList>
            <person name="Kim H.J."/>
            <person name="Triplett B.A."/>
        </authorList>
    </citation>
    <scope>NUCLEOTIDE SEQUENCE [LARGE SCALE GENOMIC DNA]</scope>
    <source>
        <strain evidence="2 3">DSM 44715</strain>
    </source>
</reference>
<dbReference type="InterPro" id="IPR025285">
    <property type="entry name" value="DUF4145"/>
</dbReference>
<dbReference type="Pfam" id="PF13643">
    <property type="entry name" value="DUF4145"/>
    <property type="match status" value="1"/>
</dbReference>
<gene>
    <name evidence="2" type="ORF">SAMN05443665_10711</name>
</gene>
<sequence length="194" mass="21732">MVRRTLEALCADRGIASATAGGGHKTLHAKLHDLQASGAITAELFDWAIHLKEVGNDGAHDIAVFATHEDAEDAITLAEDMLRHLYITPARYARAKARRERDRQIRQMPQVDVHYILDVQEDGTTLFEAQRPQGVGFRLPLEQTLASVWGSEHEMEELREQLRKAVADKLLEASLRLGKLIQVDYQTGEPISEM</sequence>
<dbReference type="AlphaFoldDB" id="A0A239P5B1"/>
<evidence type="ECO:0000259" key="1">
    <source>
        <dbReference type="Pfam" id="PF13643"/>
    </source>
</evidence>
<dbReference type="Proteomes" id="UP000198318">
    <property type="component" value="Unassembled WGS sequence"/>
</dbReference>
<evidence type="ECO:0000313" key="3">
    <source>
        <dbReference type="Proteomes" id="UP000198318"/>
    </source>
</evidence>
<proteinExistence type="predicted"/>
<feature type="domain" description="DUF4145" evidence="1">
    <location>
        <begin position="1"/>
        <end position="77"/>
    </location>
</feature>
<evidence type="ECO:0000313" key="2">
    <source>
        <dbReference type="EMBL" id="SNT62327.1"/>
    </source>
</evidence>
<protein>
    <recommendedName>
        <fullName evidence="1">DUF4145 domain-containing protein</fullName>
    </recommendedName>
</protein>
<name>A0A239P5B1_9ACTN</name>
<accession>A0A239P5B1</accession>
<dbReference type="EMBL" id="FZOR01000071">
    <property type="protein sequence ID" value="SNT62327.1"/>
    <property type="molecule type" value="Genomic_DNA"/>
</dbReference>
<keyword evidence="3" id="KW-1185">Reference proteome</keyword>